<gene>
    <name evidence="1" type="ORF">JF544_03465</name>
</gene>
<dbReference type="Proteomes" id="UP000663970">
    <property type="component" value="Unassembled WGS sequence"/>
</dbReference>
<reference evidence="1 2" key="1">
    <citation type="submission" date="2020-12" db="EMBL/GenBank/DDBJ databases">
        <title>Oil enriched cultivation method for isolating marine PHA-producing bacteria.</title>
        <authorList>
            <person name="Zheng W."/>
            <person name="Yu S."/>
            <person name="Huang Y."/>
        </authorList>
    </citation>
    <scope>NUCLEOTIDE SEQUENCE [LARGE SCALE GENOMIC DNA]</scope>
    <source>
        <strain evidence="1 2">SY-2-6</strain>
    </source>
</reference>
<proteinExistence type="predicted"/>
<dbReference type="RefSeq" id="WP_206932453.1">
    <property type="nucleotide sequence ID" value="NZ_JAEKJY010000001.1"/>
</dbReference>
<dbReference type="EMBL" id="JAEKJY010000001">
    <property type="protein sequence ID" value="MBN8234287.1"/>
    <property type="molecule type" value="Genomic_DNA"/>
</dbReference>
<keyword evidence="2" id="KW-1185">Reference proteome</keyword>
<comment type="caution">
    <text evidence="1">The sequence shown here is derived from an EMBL/GenBank/DDBJ whole genome shotgun (WGS) entry which is preliminary data.</text>
</comment>
<name>A0ABS3DSH0_9BACI</name>
<organism evidence="1 2">
    <name type="scientific">Halobacillus kuroshimensis</name>
    <dbReference type="NCBI Taxonomy" id="302481"/>
    <lineage>
        <taxon>Bacteria</taxon>
        <taxon>Bacillati</taxon>
        <taxon>Bacillota</taxon>
        <taxon>Bacilli</taxon>
        <taxon>Bacillales</taxon>
        <taxon>Bacillaceae</taxon>
        <taxon>Halobacillus</taxon>
    </lineage>
</organism>
<protein>
    <submittedName>
        <fullName evidence="1">Uncharacterized protein</fullName>
    </submittedName>
</protein>
<evidence type="ECO:0000313" key="2">
    <source>
        <dbReference type="Proteomes" id="UP000663970"/>
    </source>
</evidence>
<sequence length="51" mass="6039">MFFSMGLHTFPFLHLHTGVERPESYGHPCREEGRFTYRPGMPAYQSIPFDY</sequence>
<evidence type="ECO:0000313" key="1">
    <source>
        <dbReference type="EMBL" id="MBN8234287.1"/>
    </source>
</evidence>
<accession>A0ABS3DSH0</accession>